<dbReference type="Pfam" id="PF23598">
    <property type="entry name" value="LRR_14"/>
    <property type="match status" value="1"/>
</dbReference>
<dbReference type="Gene3D" id="1.10.8.430">
    <property type="entry name" value="Helical domain of apoptotic protease-activating factors"/>
    <property type="match status" value="1"/>
</dbReference>
<dbReference type="Gene3D" id="3.40.50.300">
    <property type="entry name" value="P-loop containing nucleotide triphosphate hydrolases"/>
    <property type="match status" value="1"/>
</dbReference>
<evidence type="ECO:0000256" key="7">
    <source>
        <dbReference type="SAM" id="Coils"/>
    </source>
</evidence>
<protein>
    <submittedName>
        <fullName evidence="11">Uncharacterized protein</fullName>
    </submittedName>
</protein>
<dbReference type="InterPro" id="IPR042197">
    <property type="entry name" value="Apaf_helical"/>
</dbReference>
<dbReference type="AlphaFoldDB" id="A0A6A6LME6"/>
<evidence type="ECO:0000259" key="9">
    <source>
        <dbReference type="Pfam" id="PF23559"/>
    </source>
</evidence>
<dbReference type="Pfam" id="PF23559">
    <property type="entry name" value="WHD_DRP"/>
    <property type="match status" value="1"/>
</dbReference>
<gene>
    <name evidence="11" type="ORF">GH714_024111</name>
</gene>
<keyword evidence="12" id="KW-1185">Reference proteome</keyword>
<evidence type="ECO:0000256" key="5">
    <source>
        <dbReference type="ARBA" id="ARBA00022821"/>
    </source>
</evidence>
<sequence length="888" mass="100893">MQQLYEVTDWLKRVDRLQEDAKEIIKEAKEEIRNKALRWFCPKRCCSYERVGKRVSETLGEVKQLVNDGKFDAVVERKPFDLVIQMPVRKTFGFDFKLEEILTCIEKPSVEIMGLYGKGGVGKTTLLKKIYNKFCEKSDYVLIFVERSEQEPVKAAKEAICKKFGISQEECKNKGEPINNVISNILRKEKFALMLDGVEGRWLHQLLDEIGVRRDGDRKGSKVIFTTRSKVLCDTMKCDMMKAQTIEVELLPPETALQLFNFCVGWNTPNANGEIPELAGELPELARQLAGVCNGLPLLLITIGRAMAGKTDPRDWERAIEKLKTQPSSFPGVEASVYPVLKISYDSLSEDTLWNSLSTDSLRKCFLYFSLFQGVDNIKKMELTELWIAEGLLDPCNSTHEAREKGEDALGSLKSASLLETGKSEDFVKMNDMIKAMTVWLACEEGKAEDKVLVQKPQLSTWINAERISLCGLCIEYPHQTPSFPRLTTLLLRAANLDILPSKFFQSMPALTVLDLSDNKGLIELHVDIGYLGNLRYLNLSGTCIQKLPVEVQNLKMLQFLILDRTSLKLDIPVGVISSLSSLRAFRRLLVFDQMLLLNSPLDDQAELLKELESLEHIDEIGIFLSHASSVQKVLDTHKLRRCVKQLQLAQCTDRLPKLSLRGMEHLERLELLKCSSLTELEIVKENNQQEPQGSEITVFPGHIYGKRQQSFPNLCIVRICNCPIKNVTCLINIPSLQSLKLCDCNEIVQVISEDSGQNVFKNLVKLSLKRLPKLKSIYCQALQFPSLVKLAVFDCPNLRSLPLDCNSAEKLRQIKGSGSWWNDMVPEGIRDAFSSKFRETDAVVEHVKDYNAYDYCVEAWKEMTTEQDEVMELVRSYKAYDPHKTPY</sequence>
<dbReference type="EMBL" id="JAAGAX010000010">
    <property type="protein sequence ID" value="KAF2301438.1"/>
    <property type="molecule type" value="Genomic_DNA"/>
</dbReference>
<accession>A0A6A6LME6</accession>
<evidence type="ECO:0000259" key="8">
    <source>
        <dbReference type="Pfam" id="PF00931"/>
    </source>
</evidence>
<organism evidence="11 12">
    <name type="scientific">Hevea brasiliensis</name>
    <name type="common">Para rubber tree</name>
    <name type="synonym">Siphonia brasiliensis</name>
    <dbReference type="NCBI Taxonomy" id="3981"/>
    <lineage>
        <taxon>Eukaryota</taxon>
        <taxon>Viridiplantae</taxon>
        <taxon>Streptophyta</taxon>
        <taxon>Embryophyta</taxon>
        <taxon>Tracheophyta</taxon>
        <taxon>Spermatophyta</taxon>
        <taxon>Magnoliopsida</taxon>
        <taxon>eudicotyledons</taxon>
        <taxon>Gunneridae</taxon>
        <taxon>Pentapetalae</taxon>
        <taxon>rosids</taxon>
        <taxon>fabids</taxon>
        <taxon>Malpighiales</taxon>
        <taxon>Euphorbiaceae</taxon>
        <taxon>Crotonoideae</taxon>
        <taxon>Micrandreae</taxon>
        <taxon>Hevea</taxon>
    </lineage>
</organism>
<keyword evidence="7" id="KW-0175">Coiled coil</keyword>
<dbReference type="GO" id="GO:0006952">
    <property type="term" value="P:defense response"/>
    <property type="evidence" value="ECO:0007669"/>
    <property type="project" value="UniProtKB-KW"/>
</dbReference>
<dbReference type="GO" id="GO:0005524">
    <property type="term" value="F:ATP binding"/>
    <property type="evidence" value="ECO:0007669"/>
    <property type="project" value="UniProtKB-KW"/>
</dbReference>
<dbReference type="SUPFAM" id="SSF52058">
    <property type="entry name" value="L domain-like"/>
    <property type="match status" value="1"/>
</dbReference>
<dbReference type="PANTHER" id="PTHR33463">
    <property type="entry name" value="NB-ARC DOMAIN-CONTAINING PROTEIN-RELATED"/>
    <property type="match status" value="1"/>
</dbReference>
<feature type="domain" description="Disease resistance R13L4/SHOC-2-like LRR" evidence="10">
    <location>
        <begin position="505"/>
        <end position="792"/>
    </location>
</feature>
<evidence type="ECO:0000256" key="4">
    <source>
        <dbReference type="ARBA" id="ARBA00022741"/>
    </source>
</evidence>
<dbReference type="SUPFAM" id="SSF52540">
    <property type="entry name" value="P-loop containing nucleoside triphosphate hydrolases"/>
    <property type="match status" value="1"/>
</dbReference>
<proteinExistence type="inferred from homology"/>
<comment type="caution">
    <text evidence="11">The sequence shown here is derived from an EMBL/GenBank/DDBJ whole genome shotgun (WGS) entry which is preliminary data.</text>
</comment>
<evidence type="ECO:0000256" key="3">
    <source>
        <dbReference type="ARBA" id="ARBA00022737"/>
    </source>
</evidence>
<dbReference type="InterPro" id="IPR032675">
    <property type="entry name" value="LRR_dom_sf"/>
</dbReference>
<dbReference type="Gene3D" id="3.80.10.10">
    <property type="entry name" value="Ribonuclease Inhibitor"/>
    <property type="match status" value="2"/>
</dbReference>
<name>A0A6A6LME6_HEVBR</name>
<keyword evidence="2" id="KW-0433">Leucine-rich repeat</keyword>
<dbReference type="Pfam" id="PF00931">
    <property type="entry name" value="NB-ARC"/>
    <property type="match status" value="1"/>
</dbReference>
<evidence type="ECO:0000256" key="2">
    <source>
        <dbReference type="ARBA" id="ARBA00022614"/>
    </source>
</evidence>
<dbReference type="InterPro" id="IPR058922">
    <property type="entry name" value="WHD_DRP"/>
</dbReference>
<feature type="domain" description="Disease resistance protein winged helix" evidence="9">
    <location>
        <begin position="377"/>
        <end position="435"/>
    </location>
</feature>
<reference evidence="11 12" key="1">
    <citation type="journal article" date="2020" name="Mol. Plant">
        <title>The Chromosome-Based Rubber Tree Genome Provides New Insights into Spurge Genome Evolution and Rubber Biosynthesis.</title>
        <authorList>
            <person name="Liu J."/>
            <person name="Shi C."/>
            <person name="Shi C.C."/>
            <person name="Li W."/>
            <person name="Zhang Q.J."/>
            <person name="Zhang Y."/>
            <person name="Li K."/>
            <person name="Lu H.F."/>
            <person name="Shi C."/>
            <person name="Zhu S.T."/>
            <person name="Xiao Z.Y."/>
            <person name="Nan H."/>
            <person name="Yue Y."/>
            <person name="Zhu X.G."/>
            <person name="Wu Y."/>
            <person name="Hong X.N."/>
            <person name="Fan G.Y."/>
            <person name="Tong Y."/>
            <person name="Zhang D."/>
            <person name="Mao C.L."/>
            <person name="Liu Y.L."/>
            <person name="Hao S.J."/>
            <person name="Liu W.Q."/>
            <person name="Lv M.Q."/>
            <person name="Zhang H.B."/>
            <person name="Liu Y."/>
            <person name="Hu-Tang G.R."/>
            <person name="Wang J.P."/>
            <person name="Wang J.H."/>
            <person name="Sun Y.H."/>
            <person name="Ni S.B."/>
            <person name="Chen W.B."/>
            <person name="Zhang X.C."/>
            <person name="Jiao Y.N."/>
            <person name="Eichler E.E."/>
            <person name="Li G.H."/>
            <person name="Liu X."/>
            <person name="Gao L.Z."/>
        </authorList>
    </citation>
    <scope>NUCLEOTIDE SEQUENCE [LARGE SCALE GENOMIC DNA]</scope>
    <source>
        <strain evidence="12">cv. GT1</strain>
        <tissue evidence="11">Leaf</tissue>
    </source>
</reference>
<dbReference type="Proteomes" id="UP000467840">
    <property type="component" value="Chromosome 4"/>
</dbReference>
<keyword evidence="6" id="KW-0067">ATP-binding</keyword>
<feature type="domain" description="NB-ARC" evidence="8">
    <location>
        <begin position="104"/>
        <end position="265"/>
    </location>
</feature>
<evidence type="ECO:0000313" key="11">
    <source>
        <dbReference type="EMBL" id="KAF2301438.1"/>
    </source>
</evidence>
<dbReference type="PANTHER" id="PTHR33463:SF220">
    <property type="entry name" value="NB-ARC DOMAIN-CONTAINING PROTEIN"/>
    <property type="match status" value="1"/>
</dbReference>
<evidence type="ECO:0000313" key="12">
    <source>
        <dbReference type="Proteomes" id="UP000467840"/>
    </source>
</evidence>
<evidence type="ECO:0000256" key="1">
    <source>
        <dbReference type="ARBA" id="ARBA00008894"/>
    </source>
</evidence>
<dbReference type="PRINTS" id="PR00364">
    <property type="entry name" value="DISEASERSIST"/>
</dbReference>
<dbReference type="InterPro" id="IPR055414">
    <property type="entry name" value="LRR_R13L4/SHOC2-like"/>
</dbReference>
<feature type="coiled-coil region" evidence="7">
    <location>
        <begin position="7"/>
        <end position="38"/>
    </location>
</feature>
<dbReference type="InterPro" id="IPR027417">
    <property type="entry name" value="P-loop_NTPase"/>
</dbReference>
<comment type="similarity">
    <text evidence="1">Belongs to the disease resistance NB-LRR family.</text>
</comment>
<evidence type="ECO:0000259" key="10">
    <source>
        <dbReference type="Pfam" id="PF23598"/>
    </source>
</evidence>
<dbReference type="InterPro" id="IPR002182">
    <property type="entry name" value="NB-ARC"/>
</dbReference>
<dbReference type="Gene3D" id="1.10.10.10">
    <property type="entry name" value="Winged helix-like DNA-binding domain superfamily/Winged helix DNA-binding domain"/>
    <property type="match status" value="1"/>
</dbReference>
<keyword evidence="4" id="KW-0547">Nucleotide-binding</keyword>
<keyword evidence="3" id="KW-0677">Repeat</keyword>
<keyword evidence="5" id="KW-0611">Plant defense</keyword>
<dbReference type="GO" id="GO:0043531">
    <property type="term" value="F:ADP binding"/>
    <property type="evidence" value="ECO:0007669"/>
    <property type="project" value="InterPro"/>
</dbReference>
<dbReference type="InterPro" id="IPR036388">
    <property type="entry name" value="WH-like_DNA-bd_sf"/>
</dbReference>
<dbReference type="InterPro" id="IPR050905">
    <property type="entry name" value="Plant_NBS-LRR"/>
</dbReference>
<evidence type="ECO:0000256" key="6">
    <source>
        <dbReference type="ARBA" id="ARBA00022840"/>
    </source>
</evidence>